<dbReference type="OrthoDB" id="6783391at2759"/>
<protein>
    <submittedName>
        <fullName evidence="1">Uncharacterized protein</fullName>
    </submittedName>
</protein>
<gene>
    <name evidence="1" type="ORF">HPB48_001296</name>
</gene>
<dbReference type="Proteomes" id="UP000821853">
    <property type="component" value="Unassembled WGS sequence"/>
</dbReference>
<proteinExistence type="predicted"/>
<dbReference type="VEuPathDB" id="VectorBase:HLOH_054127"/>
<keyword evidence="2" id="KW-1185">Reference proteome</keyword>
<accession>A0A9J6GVL6</accession>
<evidence type="ECO:0000313" key="1">
    <source>
        <dbReference type="EMBL" id="KAH9378736.1"/>
    </source>
</evidence>
<reference evidence="1 2" key="1">
    <citation type="journal article" date="2020" name="Cell">
        <title>Large-Scale Comparative Analyses of Tick Genomes Elucidate Their Genetic Diversity and Vector Capacities.</title>
        <authorList>
            <consortium name="Tick Genome and Microbiome Consortium (TIGMIC)"/>
            <person name="Jia N."/>
            <person name="Wang J."/>
            <person name="Shi W."/>
            <person name="Du L."/>
            <person name="Sun Y."/>
            <person name="Zhan W."/>
            <person name="Jiang J.F."/>
            <person name="Wang Q."/>
            <person name="Zhang B."/>
            <person name="Ji P."/>
            <person name="Bell-Sakyi L."/>
            <person name="Cui X.M."/>
            <person name="Yuan T.T."/>
            <person name="Jiang B.G."/>
            <person name="Yang W.F."/>
            <person name="Lam T.T."/>
            <person name="Chang Q.C."/>
            <person name="Ding S.J."/>
            <person name="Wang X.J."/>
            <person name="Zhu J.G."/>
            <person name="Ruan X.D."/>
            <person name="Zhao L."/>
            <person name="Wei J.T."/>
            <person name="Ye R.Z."/>
            <person name="Que T.C."/>
            <person name="Du C.H."/>
            <person name="Zhou Y.H."/>
            <person name="Cheng J.X."/>
            <person name="Dai P.F."/>
            <person name="Guo W.B."/>
            <person name="Han X.H."/>
            <person name="Huang E.J."/>
            <person name="Li L.F."/>
            <person name="Wei W."/>
            <person name="Gao Y.C."/>
            <person name="Liu J.Z."/>
            <person name="Shao H.Z."/>
            <person name="Wang X."/>
            <person name="Wang C.C."/>
            <person name="Yang T.C."/>
            <person name="Huo Q.B."/>
            <person name="Li W."/>
            <person name="Chen H.Y."/>
            <person name="Chen S.E."/>
            <person name="Zhou L.G."/>
            <person name="Ni X.B."/>
            <person name="Tian J.H."/>
            <person name="Sheng Y."/>
            <person name="Liu T."/>
            <person name="Pan Y.S."/>
            <person name="Xia L.Y."/>
            <person name="Li J."/>
            <person name="Zhao F."/>
            <person name="Cao W.C."/>
        </authorList>
    </citation>
    <scope>NUCLEOTIDE SEQUENCE [LARGE SCALE GENOMIC DNA]</scope>
    <source>
        <strain evidence="1">HaeL-2018</strain>
    </source>
</reference>
<organism evidence="1 2">
    <name type="scientific">Haemaphysalis longicornis</name>
    <name type="common">Bush tick</name>
    <dbReference type="NCBI Taxonomy" id="44386"/>
    <lineage>
        <taxon>Eukaryota</taxon>
        <taxon>Metazoa</taxon>
        <taxon>Ecdysozoa</taxon>
        <taxon>Arthropoda</taxon>
        <taxon>Chelicerata</taxon>
        <taxon>Arachnida</taxon>
        <taxon>Acari</taxon>
        <taxon>Parasitiformes</taxon>
        <taxon>Ixodida</taxon>
        <taxon>Ixodoidea</taxon>
        <taxon>Ixodidae</taxon>
        <taxon>Haemaphysalinae</taxon>
        <taxon>Haemaphysalis</taxon>
    </lineage>
</organism>
<evidence type="ECO:0000313" key="2">
    <source>
        <dbReference type="Proteomes" id="UP000821853"/>
    </source>
</evidence>
<sequence>MIEKASLKPLQKVHWIRQFVVPALRNSSSNTLQVDNKSRRLDKTLGMKIKEIMHSPQCFPNSHIWFVVRSGGFGVLKLNRAEQSVQFKLLCHRIRLSDPAVNSFFDEILGACHKRISALFDLPKAVSDAKVVDAALKRGTE</sequence>
<dbReference type="EMBL" id="JABSTR010000009">
    <property type="protein sequence ID" value="KAH9378736.1"/>
    <property type="molecule type" value="Genomic_DNA"/>
</dbReference>
<dbReference type="AlphaFoldDB" id="A0A9J6GVL6"/>
<name>A0A9J6GVL6_HAELO</name>
<comment type="caution">
    <text evidence="1">The sequence shown here is derived from an EMBL/GenBank/DDBJ whole genome shotgun (WGS) entry which is preliminary data.</text>
</comment>